<protein>
    <submittedName>
        <fullName evidence="6">MarR family winged helix-turn-helix transcriptional regulator</fullName>
    </submittedName>
</protein>
<dbReference type="InterPro" id="IPR000835">
    <property type="entry name" value="HTH_MarR-typ"/>
</dbReference>
<evidence type="ECO:0000313" key="6">
    <source>
        <dbReference type="EMBL" id="MFC5219896.1"/>
    </source>
</evidence>
<dbReference type="PANTHER" id="PTHR42756">
    <property type="entry name" value="TRANSCRIPTIONAL REGULATOR, MARR"/>
    <property type="match status" value="1"/>
</dbReference>
<dbReference type="InterPro" id="IPR036388">
    <property type="entry name" value="WH-like_DNA-bd_sf"/>
</dbReference>
<dbReference type="SMART" id="SM00347">
    <property type="entry name" value="HTH_MARR"/>
    <property type="match status" value="1"/>
</dbReference>
<gene>
    <name evidence="6" type="ORF">ACFPQ9_39390</name>
</gene>
<keyword evidence="3" id="KW-0804">Transcription</keyword>
<feature type="region of interest" description="Disordered" evidence="4">
    <location>
        <begin position="149"/>
        <end position="168"/>
    </location>
</feature>
<proteinExistence type="predicted"/>
<dbReference type="Gene3D" id="1.10.10.10">
    <property type="entry name" value="Winged helix-like DNA-binding domain superfamily/Winged helix DNA-binding domain"/>
    <property type="match status" value="1"/>
</dbReference>
<name>A0ABW0CXW0_STRCD</name>
<keyword evidence="7" id="KW-1185">Reference proteome</keyword>
<dbReference type="SUPFAM" id="SSF46785">
    <property type="entry name" value="Winged helix' DNA-binding domain"/>
    <property type="match status" value="1"/>
</dbReference>
<dbReference type="RefSeq" id="WP_380864194.1">
    <property type="nucleotide sequence ID" value="NZ_JBHSKM010000044.1"/>
</dbReference>
<evidence type="ECO:0000256" key="4">
    <source>
        <dbReference type="SAM" id="MobiDB-lite"/>
    </source>
</evidence>
<dbReference type="PANTHER" id="PTHR42756:SF1">
    <property type="entry name" value="TRANSCRIPTIONAL REPRESSOR OF EMRAB OPERON"/>
    <property type="match status" value="1"/>
</dbReference>
<keyword evidence="1" id="KW-0805">Transcription regulation</keyword>
<evidence type="ECO:0000313" key="7">
    <source>
        <dbReference type="Proteomes" id="UP001596263"/>
    </source>
</evidence>
<dbReference type="InterPro" id="IPR023187">
    <property type="entry name" value="Tscrpt_reg_MarR-type_CS"/>
</dbReference>
<dbReference type="EMBL" id="JBHSKM010000044">
    <property type="protein sequence ID" value="MFC5219896.1"/>
    <property type="molecule type" value="Genomic_DNA"/>
</dbReference>
<evidence type="ECO:0000256" key="3">
    <source>
        <dbReference type="ARBA" id="ARBA00023163"/>
    </source>
</evidence>
<evidence type="ECO:0000259" key="5">
    <source>
        <dbReference type="PROSITE" id="PS50995"/>
    </source>
</evidence>
<dbReference type="InterPro" id="IPR036390">
    <property type="entry name" value="WH_DNA-bd_sf"/>
</dbReference>
<evidence type="ECO:0000256" key="1">
    <source>
        <dbReference type="ARBA" id="ARBA00023015"/>
    </source>
</evidence>
<accession>A0ABW0CXW0</accession>
<dbReference type="Pfam" id="PF12802">
    <property type="entry name" value="MarR_2"/>
    <property type="match status" value="1"/>
</dbReference>
<organism evidence="6 7">
    <name type="scientific">Streptomyces coerulescens</name>
    <dbReference type="NCBI Taxonomy" id="29304"/>
    <lineage>
        <taxon>Bacteria</taxon>
        <taxon>Bacillati</taxon>
        <taxon>Actinomycetota</taxon>
        <taxon>Actinomycetes</taxon>
        <taxon>Kitasatosporales</taxon>
        <taxon>Streptomycetaceae</taxon>
        <taxon>Streptomyces</taxon>
    </lineage>
</organism>
<dbReference type="PROSITE" id="PS50995">
    <property type="entry name" value="HTH_MARR_2"/>
    <property type="match status" value="1"/>
</dbReference>
<sequence length="168" mass="17809">MIVHPAERIAYVIRMVSGLLTQEVEQALRPVRLTQVQLAALVQLGLSEGLSTAVLARRCGVTAQSMASALSGLERRSLIRRAAHPIDGRVVEIHITREGQTLAEEAQQLTAGVNAKALALVEPDDRARLHSLLLQIAQGLGLPVEHEGVRGASAAGPDSPSARTGSDH</sequence>
<dbReference type="PROSITE" id="PS01117">
    <property type="entry name" value="HTH_MARR_1"/>
    <property type="match status" value="1"/>
</dbReference>
<feature type="compositionally biased region" description="Low complexity" evidence="4">
    <location>
        <begin position="151"/>
        <end position="162"/>
    </location>
</feature>
<evidence type="ECO:0000256" key="2">
    <source>
        <dbReference type="ARBA" id="ARBA00023125"/>
    </source>
</evidence>
<keyword evidence="2" id="KW-0238">DNA-binding</keyword>
<dbReference type="Proteomes" id="UP001596263">
    <property type="component" value="Unassembled WGS sequence"/>
</dbReference>
<comment type="caution">
    <text evidence="6">The sequence shown here is derived from an EMBL/GenBank/DDBJ whole genome shotgun (WGS) entry which is preliminary data.</text>
</comment>
<reference evidence="7" key="1">
    <citation type="journal article" date="2019" name="Int. J. Syst. Evol. Microbiol.">
        <title>The Global Catalogue of Microorganisms (GCM) 10K type strain sequencing project: providing services to taxonomists for standard genome sequencing and annotation.</title>
        <authorList>
            <consortium name="The Broad Institute Genomics Platform"/>
            <consortium name="The Broad Institute Genome Sequencing Center for Infectious Disease"/>
            <person name="Wu L."/>
            <person name="Ma J."/>
        </authorList>
    </citation>
    <scope>NUCLEOTIDE SEQUENCE [LARGE SCALE GENOMIC DNA]</scope>
    <source>
        <strain evidence="7">KCTC 42586</strain>
    </source>
</reference>
<feature type="domain" description="HTH marR-type" evidence="5">
    <location>
        <begin position="6"/>
        <end position="138"/>
    </location>
</feature>